<feature type="transmembrane region" description="Helical" evidence="6">
    <location>
        <begin position="506"/>
        <end position="527"/>
    </location>
</feature>
<feature type="transmembrane region" description="Helical" evidence="6">
    <location>
        <begin position="379"/>
        <end position="400"/>
    </location>
</feature>
<evidence type="ECO:0000313" key="8">
    <source>
        <dbReference type="EMBL" id="MBB3044859.1"/>
    </source>
</evidence>
<feature type="transmembrane region" description="Helical" evidence="6">
    <location>
        <begin position="293"/>
        <end position="313"/>
    </location>
</feature>
<evidence type="ECO:0000256" key="3">
    <source>
        <dbReference type="ARBA" id="ARBA00022692"/>
    </source>
</evidence>
<evidence type="ECO:0000256" key="5">
    <source>
        <dbReference type="ARBA" id="ARBA00023136"/>
    </source>
</evidence>
<proteinExistence type="predicted"/>
<accession>A0A7W4VZY9</accession>
<dbReference type="InterPro" id="IPR038766">
    <property type="entry name" value="Membrane_comp_ABC_pdt"/>
</dbReference>
<reference evidence="8 9" key="1">
    <citation type="submission" date="2020-08" db="EMBL/GenBank/DDBJ databases">
        <title>Sequencing the genomes of 1000 actinobacteria strains.</title>
        <authorList>
            <person name="Klenk H.-P."/>
        </authorList>
    </citation>
    <scope>NUCLEOTIDE SEQUENCE [LARGE SCALE GENOMIC DNA]</scope>
    <source>
        <strain evidence="8 9">DSM 105498</strain>
    </source>
</reference>
<feature type="transmembrane region" description="Helical" evidence="6">
    <location>
        <begin position="421"/>
        <end position="445"/>
    </location>
</feature>
<feature type="domain" description="ABC3 transporter permease C-terminal" evidence="7">
    <location>
        <begin position="294"/>
        <end position="404"/>
    </location>
</feature>
<keyword evidence="4 6" id="KW-1133">Transmembrane helix</keyword>
<feature type="transmembrane region" description="Helical" evidence="6">
    <location>
        <begin position="885"/>
        <end position="910"/>
    </location>
</feature>
<dbReference type="Pfam" id="PF02687">
    <property type="entry name" value="FtsX"/>
    <property type="match status" value="2"/>
</dbReference>
<feature type="transmembrane region" description="Helical" evidence="6">
    <location>
        <begin position="334"/>
        <end position="359"/>
    </location>
</feature>
<evidence type="ECO:0000313" key="9">
    <source>
        <dbReference type="Proteomes" id="UP000589626"/>
    </source>
</evidence>
<name>A0A7W4VZY9_9ACTN</name>
<dbReference type="PANTHER" id="PTHR30287">
    <property type="entry name" value="MEMBRANE COMPONENT OF PREDICTED ABC SUPERFAMILY METABOLITE UPTAKE TRANSPORTER"/>
    <property type="match status" value="1"/>
</dbReference>
<keyword evidence="3 6" id="KW-0812">Transmembrane</keyword>
<dbReference type="GO" id="GO:0005886">
    <property type="term" value="C:plasma membrane"/>
    <property type="evidence" value="ECO:0007669"/>
    <property type="project" value="UniProtKB-SubCell"/>
</dbReference>
<dbReference type="Proteomes" id="UP000589626">
    <property type="component" value="Unassembled WGS sequence"/>
</dbReference>
<evidence type="ECO:0000256" key="6">
    <source>
        <dbReference type="SAM" id="Phobius"/>
    </source>
</evidence>
<organism evidence="8 9">
    <name type="scientific">Nocardioides soli</name>
    <dbReference type="NCBI Taxonomy" id="1036020"/>
    <lineage>
        <taxon>Bacteria</taxon>
        <taxon>Bacillati</taxon>
        <taxon>Actinomycetota</taxon>
        <taxon>Actinomycetes</taxon>
        <taxon>Propionibacteriales</taxon>
        <taxon>Nocardioidaceae</taxon>
        <taxon>Nocardioides</taxon>
    </lineage>
</organism>
<keyword evidence="2" id="KW-1003">Cell membrane</keyword>
<protein>
    <recommendedName>
        <fullName evidence="7">ABC3 transporter permease C-terminal domain-containing protein</fullName>
    </recommendedName>
</protein>
<comment type="subcellular location">
    <subcellularLocation>
        <location evidence="1">Cell membrane</location>
        <topology evidence="1">Multi-pass membrane protein</topology>
    </subcellularLocation>
</comment>
<sequence>MRRWRYRPLQAAAVVALAALMTACAAFAPLYYRAMQQALTEITIDNAPVLDSSVLISVTPSDEFSSAPVLPPEVVANKLPAEVRSDFHEPILSYSGRAEVLPGERTDPVGELVWRSDQCDHLEFTAGACPTATGEIAVSPADVDIFGFDVGETVHVPGAAQPDGRAPVLDLKVVGVYRQVPSDYWFGQSITGRSGVVSLDPPQVIQHDVWLTPRETFESDGTRPDARSSSAGFLIDQVAVGVDQLLELGPVIDDLAHAEPELGVTPANVVSGLPGLADDVQGQIDQSRVTVPLLMAQLCLLAVVVLWLVLLAITEQRRPEVALARLRGRGRRGARWLLLAELLPITLLALVPGAVLAVLANWFARRVLLPGSVPFELGWPFLAALVLAGIVLAGVTAMAVSRVAREPVERLLRRVPPRTSGWALGATEAVIIAGAGGIVVVFATGGLDGPIALAAPGLLAIVVGLVLAHLTTPTAALLGRRRLRRGTVRAGVSLLDAARSPATRRIIAIVTLASALAVFSADALVVGGRNRVTAAQQEAGAARVVEVRGNELAELRAAIDEVDPDGKQLTPVVRVLPPGEQAIGTLAVVASSFRDIALFPGGTASEAVWGKLTPPDVEPIDLVADELSLDVDDSTLVSHRTDGESHPVTIGLDLVNRRGETLHTTFGVLPEGPADHRRFTQRVSCTEGCHVTGVWASTLPSASLEGAVTLRNLTQRPSGEVVPLGPADEWTPYDVREDGTVTPSSNTPDDLTVTFDGRGATPMTMQQRWLPTIVPALVAGPLPPSAVGNRFQLAGLDGELQQAAQVGTLPRVPASPANTFVADLDSLQRGHSVLATDQLEIWFADDDPALLDRVRTALDEQGLAISSTTTLADVRRGYDASAAAWSLQLAAVVGGVALLIALLVLVVSAVSGWRFRTRDFAALRMSGVPRASIRAMAVAAQLPAVLVGVVAGGISGVVGAQLAMPIVPLFATAPEVSTLDLDTAWWAVLVAVLAALAVLGTGSVLIGRALAARSELRRLRETL</sequence>
<dbReference type="PROSITE" id="PS51257">
    <property type="entry name" value="PROKAR_LIPOPROTEIN"/>
    <property type="match status" value="1"/>
</dbReference>
<evidence type="ECO:0000259" key="7">
    <source>
        <dbReference type="Pfam" id="PF02687"/>
    </source>
</evidence>
<feature type="transmembrane region" description="Helical" evidence="6">
    <location>
        <begin position="451"/>
        <end position="479"/>
    </location>
</feature>
<feature type="transmembrane region" description="Helical" evidence="6">
    <location>
        <begin position="984"/>
        <end position="1011"/>
    </location>
</feature>
<evidence type="ECO:0000256" key="2">
    <source>
        <dbReference type="ARBA" id="ARBA00022475"/>
    </source>
</evidence>
<feature type="domain" description="ABC3 transporter permease C-terminal" evidence="7">
    <location>
        <begin position="892"/>
        <end position="1009"/>
    </location>
</feature>
<feature type="transmembrane region" description="Helical" evidence="6">
    <location>
        <begin position="931"/>
        <end position="964"/>
    </location>
</feature>
<comment type="caution">
    <text evidence="8">The sequence shown here is derived from an EMBL/GenBank/DDBJ whole genome shotgun (WGS) entry which is preliminary data.</text>
</comment>
<gene>
    <name evidence="8" type="ORF">FHU40_004712</name>
</gene>
<dbReference type="EMBL" id="JACHWR010000004">
    <property type="protein sequence ID" value="MBB3044859.1"/>
    <property type="molecule type" value="Genomic_DNA"/>
</dbReference>
<dbReference type="RefSeq" id="WP_183594880.1">
    <property type="nucleotide sequence ID" value="NZ_JACHWR010000004.1"/>
</dbReference>
<keyword evidence="9" id="KW-1185">Reference proteome</keyword>
<dbReference type="AlphaFoldDB" id="A0A7W4VZY9"/>
<dbReference type="InterPro" id="IPR003838">
    <property type="entry name" value="ABC3_permease_C"/>
</dbReference>
<dbReference type="PANTHER" id="PTHR30287:SF2">
    <property type="entry name" value="BLL1001 PROTEIN"/>
    <property type="match status" value="1"/>
</dbReference>
<keyword evidence="5 6" id="KW-0472">Membrane</keyword>
<evidence type="ECO:0000256" key="4">
    <source>
        <dbReference type="ARBA" id="ARBA00022989"/>
    </source>
</evidence>
<evidence type="ECO:0000256" key="1">
    <source>
        <dbReference type="ARBA" id="ARBA00004651"/>
    </source>
</evidence>